<sequence>MGQPSVKRVFSAWLFALFGVIGMASTAQAELRLAMFEQAGCAYCIMWHNEIGPIYPKTPEAAVAPLMTIDLRGPLPEGLSIKSKPVFTPTFVLLRDGVEIDRLEGYPGEDFFWGLIGKMLREQPEWEQSLIEKGGVEG</sequence>
<dbReference type="Gene3D" id="3.40.30.10">
    <property type="entry name" value="Glutaredoxin"/>
    <property type="match status" value="1"/>
</dbReference>
<organism evidence="1 2">
    <name type="scientific">Rhodovulum iodosum</name>
    <dbReference type="NCBI Taxonomy" id="68291"/>
    <lineage>
        <taxon>Bacteria</taxon>
        <taxon>Pseudomonadati</taxon>
        <taxon>Pseudomonadota</taxon>
        <taxon>Alphaproteobacteria</taxon>
        <taxon>Rhodobacterales</taxon>
        <taxon>Paracoccaceae</taxon>
        <taxon>Rhodovulum</taxon>
    </lineage>
</organism>
<keyword evidence="2" id="KW-1185">Reference proteome</keyword>
<gene>
    <name evidence="1" type="ORF">Ga0609869_002712</name>
</gene>
<evidence type="ECO:0000313" key="2">
    <source>
        <dbReference type="Proteomes" id="UP001560019"/>
    </source>
</evidence>
<evidence type="ECO:0000313" key="1">
    <source>
        <dbReference type="EMBL" id="MEX5729359.1"/>
    </source>
</evidence>
<dbReference type="InterPro" id="IPR036249">
    <property type="entry name" value="Thioredoxin-like_sf"/>
</dbReference>
<reference evidence="1 2" key="1">
    <citation type="submission" date="2024-06" db="EMBL/GenBank/DDBJ databases">
        <title>Genome of Rhodovulum iodosum, a marine photoferrotroph.</title>
        <authorList>
            <person name="Bianchini G."/>
            <person name="Nikeleit V."/>
            <person name="Kappler A."/>
            <person name="Bryce C."/>
            <person name="Sanchez-Baracaldo P."/>
        </authorList>
    </citation>
    <scope>NUCLEOTIDE SEQUENCE [LARGE SCALE GENOMIC DNA]</scope>
    <source>
        <strain evidence="1 2">UT/N1</strain>
    </source>
</reference>
<evidence type="ECO:0008006" key="3">
    <source>
        <dbReference type="Google" id="ProtNLM"/>
    </source>
</evidence>
<name>A0ABV3XVL1_9RHOB</name>
<proteinExistence type="predicted"/>
<protein>
    <recommendedName>
        <fullName evidence="3">Thioredoxin family protein</fullName>
    </recommendedName>
</protein>
<dbReference type="EMBL" id="JBEHHI010000002">
    <property type="protein sequence ID" value="MEX5729359.1"/>
    <property type="molecule type" value="Genomic_DNA"/>
</dbReference>
<accession>A0ABV3XVL1</accession>
<dbReference type="SUPFAM" id="SSF52833">
    <property type="entry name" value="Thioredoxin-like"/>
    <property type="match status" value="1"/>
</dbReference>
<dbReference type="Proteomes" id="UP001560019">
    <property type="component" value="Unassembled WGS sequence"/>
</dbReference>
<comment type="caution">
    <text evidence="1">The sequence shown here is derived from an EMBL/GenBank/DDBJ whole genome shotgun (WGS) entry which is preliminary data.</text>
</comment>